<feature type="transmembrane region" description="Helical" evidence="9">
    <location>
        <begin position="330"/>
        <end position="353"/>
    </location>
</feature>
<evidence type="ECO:0000259" key="10">
    <source>
        <dbReference type="PROSITE" id="PS50850"/>
    </source>
</evidence>
<dbReference type="InterPro" id="IPR011701">
    <property type="entry name" value="MFS"/>
</dbReference>
<comment type="caution">
    <text evidence="11">The sequence shown here is derived from an EMBL/GenBank/DDBJ whole genome shotgun (WGS) entry which is preliminary data.</text>
</comment>
<feature type="transmembrane region" description="Helical" evidence="9">
    <location>
        <begin position="300"/>
        <end position="323"/>
    </location>
</feature>
<dbReference type="InterPro" id="IPR020846">
    <property type="entry name" value="MFS_dom"/>
</dbReference>
<dbReference type="PROSITE" id="PS50850">
    <property type="entry name" value="MFS"/>
    <property type="match status" value="1"/>
</dbReference>
<evidence type="ECO:0000256" key="4">
    <source>
        <dbReference type="ARBA" id="ARBA00022692"/>
    </source>
</evidence>
<sequence length="543" mass="56165">MNGAAKRWWLLVTVSVGLLMITVDMSVLYTALPTLTQDLGADASQKLWIINAYPLVMAGLLLGAGTLGDRVGHKRMFLAGLALFGVASTVAAFAPSPAVLIGARAFLAVGAAAMMPATLSLVRTTFDDERERNIAMGVWGSMSVVGSALGPIVGGLLLEHFWWGSAFLINVPVVVIALIAGAVLAPGDSGRSDRPWDLIASAQIMIGLVGLVYAVKEATKPGPQPLHLVLALLASAAGFTLFVRRQRRQEHPLLDFALLRHPHILSGIVAASLAMFATAGVQLVLAQRLQLVVGLTPLDAGLLVAAFAAGCLPAGMVAGGLVHRSGPRPLIVGGLLAGTVGVLLTLLLTPGVVPFLRIHPDHPAWVVPGLVVAGAGTALAMTAASTAIMGNAPVHRAGMAASVEEVSYELGSLFGVAILGSALASVYTTTVHLPAGVPDAARDSLDQARTTAEDLPTDRAESLLDAAHTAFDNGYALTLLISAAALAVGCVFTARRLSRTAPEPDPNPDPEQQPESVAGLPPTWQPPEATPTHKEVHPMTDSC</sequence>
<dbReference type="Proteomes" id="UP000373149">
    <property type="component" value="Unassembled WGS sequence"/>
</dbReference>
<dbReference type="GO" id="GO:0005886">
    <property type="term" value="C:plasma membrane"/>
    <property type="evidence" value="ECO:0007669"/>
    <property type="project" value="UniProtKB-SubCell"/>
</dbReference>
<dbReference type="CDD" id="cd17321">
    <property type="entry name" value="MFS_MMR_MDR_like"/>
    <property type="match status" value="1"/>
</dbReference>
<feature type="transmembrane region" description="Helical" evidence="9">
    <location>
        <begin position="76"/>
        <end position="95"/>
    </location>
</feature>
<dbReference type="InterPro" id="IPR036259">
    <property type="entry name" value="MFS_trans_sf"/>
</dbReference>
<feature type="domain" description="Major facilitator superfamily (MFS) profile" evidence="10">
    <location>
        <begin position="10"/>
        <end position="501"/>
    </location>
</feature>
<keyword evidence="12" id="KW-1185">Reference proteome</keyword>
<dbReference type="RefSeq" id="WP_152866217.1">
    <property type="nucleotide sequence ID" value="NZ_VMNX01000115.1"/>
</dbReference>
<evidence type="ECO:0000256" key="3">
    <source>
        <dbReference type="ARBA" id="ARBA00022475"/>
    </source>
</evidence>
<gene>
    <name evidence="11" type="ORF">FPZ41_26635</name>
</gene>
<protein>
    <submittedName>
        <fullName evidence="11">MFS transporter</fullName>
    </submittedName>
</protein>
<dbReference type="AlphaFoldDB" id="A0A5N8WXD1"/>
<evidence type="ECO:0000256" key="2">
    <source>
        <dbReference type="ARBA" id="ARBA00022448"/>
    </source>
</evidence>
<dbReference type="Gene3D" id="1.20.1250.20">
    <property type="entry name" value="MFS general substrate transporter like domains"/>
    <property type="match status" value="1"/>
</dbReference>
<evidence type="ECO:0000313" key="11">
    <source>
        <dbReference type="EMBL" id="MPY51957.1"/>
    </source>
</evidence>
<dbReference type="Pfam" id="PF07690">
    <property type="entry name" value="MFS_1"/>
    <property type="match status" value="2"/>
</dbReference>
<feature type="transmembrane region" description="Helical" evidence="9">
    <location>
        <begin position="134"/>
        <end position="154"/>
    </location>
</feature>
<keyword evidence="2" id="KW-0813">Transport</keyword>
<keyword evidence="6 9" id="KW-0472">Membrane</keyword>
<evidence type="ECO:0000256" key="7">
    <source>
        <dbReference type="ARBA" id="ARBA00023251"/>
    </source>
</evidence>
<dbReference type="PRINTS" id="PR01036">
    <property type="entry name" value="TCRTETB"/>
</dbReference>
<name>A0A5N8WXD1_9ACTN</name>
<feature type="non-terminal residue" evidence="11">
    <location>
        <position position="543"/>
    </location>
</feature>
<feature type="transmembrane region" description="Helical" evidence="9">
    <location>
        <begin position="160"/>
        <end position="184"/>
    </location>
</feature>
<dbReference type="SUPFAM" id="SSF103473">
    <property type="entry name" value="MFS general substrate transporter"/>
    <property type="match status" value="1"/>
</dbReference>
<proteinExistence type="predicted"/>
<feature type="transmembrane region" description="Helical" evidence="9">
    <location>
        <begin position="410"/>
        <end position="428"/>
    </location>
</feature>
<reference evidence="11 12" key="1">
    <citation type="submission" date="2019-09" db="EMBL/GenBank/DDBJ databases">
        <authorList>
            <person name="Duangmal K."/>
            <person name="Teo W.F.A."/>
            <person name="Lipun K."/>
        </authorList>
    </citation>
    <scope>NUCLEOTIDE SEQUENCE [LARGE SCALE GENOMIC DNA]</scope>
    <source>
        <strain evidence="11 12">K1PN6</strain>
    </source>
</reference>
<feature type="region of interest" description="Disordered" evidence="8">
    <location>
        <begin position="499"/>
        <end position="543"/>
    </location>
</feature>
<evidence type="ECO:0000256" key="6">
    <source>
        <dbReference type="ARBA" id="ARBA00023136"/>
    </source>
</evidence>
<keyword evidence="5 9" id="KW-1133">Transmembrane helix</keyword>
<evidence type="ECO:0000256" key="9">
    <source>
        <dbReference type="SAM" id="Phobius"/>
    </source>
</evidence>
<evidence type="ECO:0000256" key="8">
    <source>
        <dbReference type="SAM" id="MobiDB-lite"/>
    </source>
</evidence>
<feature type="transmembrane region" description="Helical" evidence="9">
    <location>
        <begin position="365"/>
        <end position="389"/>
    </location>
</feature>
<dbReference type="Gene3D" id="1.20.1720.10">
    <property type="entry name" value="Multidrug resistance protein D"/>
    <property type="match status" value="1"/>
</dbReference>
<evidence type="ECO:0000256" key="1">
    <source>
        <dbReference type="ARBA" id="ARBA00004651"/>
    </source>
</evidence>
<feature type="transmembrane region" description="Helical" evidence="9">
    <location>
        <begin position="47"/>
        <end position="64"/>
    </location>
</feature>
<organism evidence="11 12">
    <name type="scientific">Streptomyces acidicola</name>
    <dbReference type="NCBI Taxonomy" id="2596892"/>
    <lineage>
        <taxon>Bacteria</taxon>
        <taxon>Bacillati</taxon>
        <taxon>Actinomycetota</taxon>
        <taxon>Actinomycetes</taxon>
        <taxon>Kitasatosporales</taxon>
        <taxon>Streptomycetaceae</taxon>
        <taxon>Streptomyces</taxon>
    </lineage>
</organism>
<keyword evidence="3" id="KW-1003">Cell membrane</keyword>
<evidence type="ECO:0000256" key="5">
    <source>
        <dbReference type="ARBA" id="ARBA00022989"/>
    </source>
</evidence>
<feature type="transmembrane region" description="Helical" evidence="9">
    <location>
        <begin position="196"/>
        <end position="214"/>
    </location>
</feature>
<feature type="transmembrane region" description="Helical" evidence="9">
    <location>
        <begin position="9"/>
        <end position="32"/>
    </location>
</feature>
<dbReference type="EMBL" id="VMNX01000115">
    <property type="protein sequence ID" value="MPY51957.1"/>
    <property type="molecule type" value="Genomic_DNA"/>
</dbReference>
<comment type="subcellular location">
    <subcellularLocation>
        <location evidence="1">Cell membrane</location>
        <topology evidence="1">Multi-pass membrane protein</topology>
    </subcellularLocation>
</comment>
<feature type="transmembrane region" description="Helical" evidence="9">
    <location>
        <begin position="264"/>
        <end position="285"/>
    </location>
</feature>
<evidence type="ECO:0000313" key="12">
    <source>
        <dbReference type="Proteomes" id="UP000373149"/>
    </source>
</evidence>
<accession>A0A5N8WXD1</accession>
<dbReference type="PANTHER" id="PTHR42718:SF47">
    <property type="entry name" value="METHYL VIOLOGEN RESISTANCE PROTEIN SMVA"/>
    <property type="match status" value="1"/>
</dbReference>
<keyword evidence="4 9" id="KW-0812">Transmembrane</keyword>
<dbReference type="PANTHER" id="PTHR42718">
    <property type="entry name" value="MAJOR FACILITATOR SUPERFAMILY MULTIDRUG TRANSPORTER MFSC"/>
    <property type="match status" value="1"/>
</dbReference>
<feature type="transmembrane region" description="Helical" evidence="9">
    <location>
        <begin position="474"/>
        <end position="494"/>
    </location>
</feature>
<feature type="transmembrane region" description="Helical" evidence="9">
    <location>
        <begin position="226"/>
        <end position="243"/>
    </location>
</feature>
<feature type="transmembrane region" description="Helical" evidence="9">
    <location>
        <begin position="101"/>
        <end position="122"/>
    </location>
</feature>
<keyword evidence="7" id="KW-0046">Antibiotic resistance</keyword>
<feature type="compositionally biased region" description="Basic and acidic residues" evidence="8">
    <location>
        <begin position="531"/>
        <end position="543"/>
    </location>
</feature>
<dbReference type="GO" id="GO:0046677">
    <property type="term" value="P:response to antibiotic"/>
    <property type="evidence" value="ECO:0007669"/>
    <property type="project" value="UniProtKB-KW"/>
</dbReference>
<dbReference type="GO" id="GO:0022857">
    <property type="term" value="F:transmembrane transporter activity"/>
    <property type="evidence" value="ECO:0007669"/>
    <property type="project" value="InterPro"/>
</dbReference>